<sequence length="111" mass="12444">MISDVSASQNINAVLTRLRAAQVMVGLAYLKTLYDRSGSYGDKLMLEAIDGITEHFENLLSLVICGQKETFIVAALFDWLTEGSTSPEEFVIDLLLDYNNIKKQRCCQNSY</sequence>
<dbReference type="AlphaFoldDB" id="A0A0E9N7W0"/>
<evidence type="ECO:0000313" key="2">
    <source>
        <dbReference type="Proteomes" id="UP000033121"/>
    </source>
</evidence>
<organism evidence="1 2">
    <name type="scientific">Flavihumibacter petaseus NBRC 106054</name>
    <dbReference type="NCBI Taxonomy" id="1220578"/>
    <lineage>
        <taxon>Bacteria</taxon>
        <taxon>Pseudomonadati</taxon>
        <taxon>Bacteroidota</taxon>
        <taxon>Chitinophagia</taxon>
        <taxon>Chitinophagales</taxon>
        <taxon>Chitinophagaceae</taxon>
        <taxon>Flavihumibacter</taxon>
    </lineage>
</organism>
<accession>A0A0E9N7W0</accession>
<proteinExistence type="predicted"/>
<dbReference type="Proteomes" id="UP000033121">
    <property type="component" value="Unassembled WGS sequence"/>
</dbReference>
<comment type="caution">
    <text evidence="1">The sequence shown here is derived from an EMBL/GenBank/DDBJ whole genome shotgun (WGS) entry which is preliminary data.</text>
</comment>
<evidence type="ECO:0000313" key="1">
    <source>
        <dbReference type="EMBL" id="GAO45450.1"/>
    </source>
</evidence>
<protein>
    <submittedName>
        <fullName evidence="1">Uncharacterized protein</fullName>
    </submittedName>
</protein>
<keyword evidence="2" id="KW-1185">Reference proteome</keyword>
<dbReference type="EMBL" id="BBWV01000005">
    <property type="protein sequence ID" value="GAO45450.1"/>
    <property type="molecule type" value="Genomic_DNA"/>
</dbReference>
<dbReference type="RefSeq" id="WP_046371456.1">
    <property type="nucleotide sequence ID" value="NZ_BBWV01000005.1"/>
</dbReference>
<name>A0A0E9N7W0_9BACT</name>
<gene>
    <name evidence="1" type="ORF">FPE01S_05_01450</name>
</gene>
<reference evidence="1 2" key="1">
    <citation type="submission" date="2015-04" db="EMBL/GenBank/DDBJ databases">
        <title>Whole genome shotgun sequence of Flavihumibacter petaseus NBRC 106054.</title>
        <authorList>
            <person name="Miyazawa S."/>
            <person name="Hosoyama A."/>
            <person name="Hashimoto M."/>
            <person name="Noguchi M."/>
            <person name="Tsuchikane K."/>
            <person name="Ohji S."/>
            <person name="Yamazoe A."/>
            <person name="Ichikawa N."/>
            <person name="Kimura A."/>
            <person name="Fujita N."/>
        </authorList>
    </citation>
    <scope>NUCLEOTIDE SEQUENCE [LARGE SCALE GENOMIC DNA]</scope>
    <source>
        <strain evidence="1 2">NBRC 106054</strain>
    </source>
</reference>